<dbReference type="RefSeq" id="WP_220586668.1">
    <property type="nucleotide sequence ID" value="NZ_RKLQ01000001.1"/>
</dbReference>
<keyword evidence="1" id="KW-1133">Transmembrane helix</keyword>
<evidence type="ECO:0000256" key="1">
    <source>
        <dbReference type="SAM" id="Phobius"/>
    </source>
</evidence>
<sequence length="296" mass="30900">MTGERAAGTDTADGLPIRRRAETDGCSCLDCRNVDAATTRRSVLDTVQWSLGLCRAYPSILLFGVCLVTAGVGVDALGARYLPSPVVRLLDILMAAGFVLGLRAYVATLTARELTGSSLAPWPWCRRAIVRTLLLAVVVLALVFVIAAASTALTFALFGALVVGGMLPPGGPLHQPGFLAAVAVSVGLLLVPVFYVLFKCWFALEACIIGRYGPVDAIRVSWGLTTTYRGKVLRLTAVVILSLGASYVAALTPSVSGPLGTLLSSLGPLVGALGELTAVLWYAVSAHLYVQGVLDA</sequence>
<evidence type="ECO:0000313" key="2">
    <source>
        <dbReference type="EMBL" id="MBX0302430.1"/>
    </source>
</evidence>
<dbReference type="AlphaFoldDB" id="A0A8J7YAF0"/>
<dbReference type="EMBL" id="RKLQ01000001">
    <property type="protein sequence ID" value="MBX0302430.1"/>
    <property type="molecule type" value="Genomic_DNA"/>
</dbReference>
<feature type="transmembrane region" description="Helical" evidence="1">
    <location>
        <begin position="92"/>
        <end position="111"/>
    </location>
</feature>
<name>A0A8J7YAF0_9EURY</name>
<reference evidence="2" key="1">
    <citation type="submission" date="2021-06" db="EMBL/GenBank/DDBJ databases">
        <title>Halomicroarcula sp. F24A a new haloarchaeum isolated from saline soil.</title>
        <authorList>
            <person name="Duran-Viseras A."/>
            <person name="Sanchez-Porro C."/>
            <person name="Ventosa A."/>
        </authorList>
    </citation>
    <scope>NUCLEOTIDE SEQUENCE</scope>
    <source>
        <strain evidence="2">F24A</strain>
    </source>
</reference>
<proteinExistence type="predicted"/>
<feature type="transmembrane region" description="Helical" evidence="1">
    <location>
        <begin position="132"/>
        <end position="158"/>
    </location>
</feature>
<dbReference type="Proteomes" id="UP000783863">
    <property type="component" value="Unassembled WGS sequence"/>
</dbReference>
<keyword evidence="1" id="KW-0812">Transmembrane</keyword>
<gene>
    <name evidence="2" type="ORF">EGD98_01960</name>
</gene>
<organism evidence="2 3">
    <name type="scientific">Haloarcula salinisoli</name>
    <dbReference type="NCBI Taxonomy" id="2487746"/>
    <lineage>
        <taxon>Archaea</taxon>
        <taxon>Methanobacteriati</taxon>
        <taxon>Methanobacteriota</taxon>
        <taxon>Stenosarchaea group</taxon>
        <taxon>Halobacteria</taxon>
        <taxon>Halobacteriales</taxon>
        <taxon>Haloarculaceae</taxon>
        <taxon>Haloarcula</taxon>
    </lineage>
</organism>
<feature type="transmembrane region" description="Helical" evidence="1">
    <location>
        <begin position="60"/>
        <end position="80"/>
    </location>
</feature>
<comment type="caution">
    <text evidence="2">The sequence shown here is derived from an EMBL/GenBank/DDBJ whole genome shotgun (WGS) entry which is preliminary data.</text>
</comment>
<evidence type="ECO:0000313" key="3">
    <source>
        <dbReference type="Proteomes" id="UP000783863"/>
    </source>
</evidence>
<accession>A0A8J7YAF0</accession>
<feature type="transmembrane region" description="Helical" evidence="1">
    <location>
        <begin position="178"/>
        <end position="198"/>
    </location>
</feature>
<protein>
    <submittedName>
        <fullName evidence="2">Uncharacterized protein</fullName>
    </submittedName>
</protein>
<keyword evidence="1" id="KW-0472">Membrane</keyword>
<keyword evidence="3" id="KW-1185">Reference proteome</keyword>
<feature type="transmembrane region" description="Helical" evidence="1">
    <location>
        <begin position="262"/>
        <end position="284"/>
    </location>
</feature>
<feature type="transmembrane region" description="Helical" evidence="1">
    <location>
        <begin position="232"/>
        <end position="250"/>
    </location>
</feature>